<dbReference type="Proteomes" id="UP001597340">
    <property type="component" value="Unassembled WGS sequence"/>
</dbReference>
<evidence type="ECO:0000313" key="1">
    <source>
        <dbReference type="EMBL" id="MFD1459918.1"/>
    </source>
</evidence>
<dbReference type="EMBL" id="JBHTNZ010000001">
    <property type="protein sequence ID" value="MFD1459918.1"/>
    <property type="molecule type" value="Genomic_DNA"/>
</dbReference>
<dbReference type="RefSeq" id="WP_229522781.1">
    <property type="nucleotide sequence ID" value="NZ_JAFFQR010000008.1"/>
</dbReference>
<reference evidence="2" key="1">
    <citation type="journal article" date="2019" name="Int. J. Syst. Evol. Microbiol.">
        <title>The Global Catalogue of Microorganisms (GCM) 10K type strain sequencing project: providing services to taxonomists for standard genome sequencing and annotation.</title>
        <authorList>
            <consortium name="The Broad Institute Genomics Platform"/>
            <consortium name="The Broad Institute Genome Sequencing Center for Infectious Disease"/>
            <person name="Wu L."/>
            <person name="Ma J."/>
        </authorList>
    </citation>
    <scope>NUCLEOTIDE SEQUENCE [LARGE SCALE GENOMIC DNA]</scope>
    <source>
        <strain evidence="2">CCM 9147</strain>
    </source>
</reference>
<name>A0ABW4D844_9BACL</name>
<protein>
    <submittedName>
        <fullName evidence="1">Uncharacterized protein</fullName>
    </submittedName>
</protein>
<keyword evidence="2" id="KW-1185">Reference proteome</keyword>
<gene>
    <name evidence="1" type="ORF">ACFQ5D_00265</name>
</gene>
<comment type="caution">
    <text evidence="1">The sequence shown here is derived from an EMBL/GenBank/DDBJ whole genome shotgun (WGS) entry which is preliminary data.</text>
</comment>
<evidence type="ECO:0000313" key="2">
    <source>
        <dbReference type="Proteomes" id="UP001597340"/>
    </source>
</evidence>
<accession>A0ABW4D844</accession>
<proteinExistence type="predicted"/>
<sequence>MNDTVWEQGLKEALRHFLQADRKGTKDFKINALGRHFDQINDRLMVLFDLLWLEK</sequence>
<organism evidence="1 2">
    <name type="scientific">Paenibacillus farraposensis</name>
    <dbReference type="NCBI Taxonomy" id="2807095"/>
    <lineage>
        <taxon>Bacteria</taxon>
        <taxon>Bacillati</taxon>
        <taxon>Bacillota</taxon>
        <taxon>Bacilli</taxon>
        <taxon>Bacillales</taxon>
        <taxon>Paenibacillaceae</taxon>
        <taxon>Paenibacillus</taxon>
    </lineage>
</organism>